<dbReference type="PaxDb" id="39947-A0A0P0WM42"/>
<evidence type="ECO:0000313" key="1">
    <source>
        <dbReference type="EMBL" id="BAS93923.1"/>
    </source>
</evidence>
<reference evidence="1 2" key="2">
    <citation type="journal article" date="2013" name="Plant Cell Physiol.">
        <title>Rice Annotation Project Database (RAP-DB): an integrative and interactive database for rice genomics.</title>
        <authorList>
            <person name="Sakai H."/>
            <person name="Lee S.S."/>
            <person name="Tanaka T."/>
            <person name="Numa H."/>
            <person name="Kim J."/>
            <person name="Kawahara Y."/>
            <person name="Wakimoto H."/>
            <person name="Yang C.C."/>
            <person name="Iwamoto M."/>
            <person name="Abe T."/>
            <person name="Yamada Y."/>
            <person name="Muto A."/>
            <person name="Inokuchi H."/>
            <person name="Ikemura T."/>
            <person name="Matsumoto T."/>
            <person name="Sasaki T."/>
            <person name="Itoh T."/>
        </authorList>
    </citation>
    <scope>NUCLEOTIDE SEQUENCE [LARGE SCALE GENOMIC DNA]</scope>
    <source>
        <strain evidence="2">cv. Nipponbare</strain>
    </source>
</reference>
<accession>A0A0P0WM42</accession>
<proteinExistence type="predicted"/>
<dbReference type="SMR" id="A0A0P0WM42"/>
<organism evidence="1 2">
    <name type="scientific">Oryza sativa subsp. japonica</name>
    <name type="common">Rice</name>
    <dbReference type="NCBI Taxonomy" id="39947"/>
    <lineage>
        <taxon>Eukaryota</taxon>
        <taxon>Viridiplantae</taxon>
        <taxon>Streptophyta</taxon>
        <taxon>Embryophyta</taxon>
        <taxon>Tracheophyta</taxon>
        <taxon>Spermatophyta</taxon>
        <taxon>Magnoliopsida</taxon>
        <taxon>Liliopsida</taxon>
        <taxon>Poales</taxon>
        <taxon>Poaceae</taxon>
        <taxon>BOP clade</taxon>
        <taxon>Oryzoideae</taxon>
        <taxon>Oryzeae</taxon>
        <taxon>Oryzinae</taxon>
        <taxon>Oryza</taxon>
        <taxon>Oryza sativa</taxon>
    </lineage>
</organism>
<keyword evidence="2" id="KW-1185">Reference proteome</keyword>
<protein>
    <submittedName>
        <fullName evidence="1">Os05g0402400 protein</fullName>
    </submittedName>
</protein>
<dbReference type="EMBL" id="AP014961">
    <property type="protein sequence ID" value="BAS93923.1"/>
    <property type="molecule type" value="Genomic_DNA"/>
</dbReference>
<evidence type="ECO:0000313" key="2">
    <source>
        <dbReference type="Proteomes" id="UP000059680"/>
    </source>
</evidence>
<dbReference type="AlphaFoldDB" id="A0A0P0WM42"/>
<reference evidence="1 2" key="3">
    <citation type="journal article" date="2013" name="Rice">
        <title>Improvement of the Oryza sativa Nipponbare reference genome using next generation sequence and optical map data.</title>
        <authorList>
            <person name="Kawahara Y."/>
            <person name="de la Bastide M."/>
            <person name="Hamilton J.P."/>
            <person name="Kanamori H."/>
            <person name="McCombie W.R."/>
            <person name="Ouyang S."/>
            <person name="Schwartz D.C."/>
            <person name="Tanaka T."/>
            <person name="Wu J."/>
            <person name="Zhou S."/>
            <person name="Childs K.L."/>
            <person name="Davidson R.M."/>
            <person name="Lin H."/>
            <person name="Quesada-Ocampo L."/>
            <person name="Vaillancourt B."/>
            <person name="Sakai H."/>
            <person name="Lee S.S."/>
            <person name="Kim J."/>
            <person name="Numa H."/>
            <person name="Itoh T."/>
            <person name="Buell C.R."/>
            <person name="Matsumoto T."/>
        </authorList>
    </citation>
    <scope>NUCLEOTIDE SEQUENCE [LARGE SCALE GENOMIC DNA]</scope>
    <source>
        <strain evidence="2">cv. Nipponbare</strain>
    </source>
</reference>
<gene>
    <name evidence="1" type="ordered locus">Os05g0402400</name>
    <name evidence="1" type="ORF">OSNPB_050402400</name>
</gene>
<dbReference type="Proteomes" id="UP000059680">
    <property type="component" value="Chromosome 5"/>
</dbReference>
<dbReference type="InParanoid" id="A0A0P0WM42"/>
<reference evidence="2" key="1">
    <citation type="journal article" date="2005" name="Nature">
        <title>The map-based sequence of the rice genome.</title>
        <authorList>
            <consortium name="International rice genome sequencing project (IRGSP)"/>
            <person name="Matsumoto T."/>
            <person name="Wu J."/>
            <person name="Kanamori H."/>
            <person name="Katayose Y."/>
            <person name="Fujisawa M."/>
            <person name="Namiki N."/>
            <person name="Mizuno H."/>
            <person name="Yamamoto K."/>
            <person name="Antonio B.A."/>
            <person name="Baba T."/>
            <person name="Sakata K."/>
            <person name="Nagamura Y."/>
            <person name="Aoki H."/>
            <person name="Arikawa K."/>
            <person name="Arita K."/>
            <person name="Bito T."/>
            <person name="Chiden Y."/>
            <person name="Fujitsuka N."/>
            <person name="Fukunaka R."/>
            <person name="Hamada M."/>
            <person name="Harada C."/>
            <person name="Hayashi A."/>
            <person name="Hijishita S."/>
            <person name="Honda M."/>
            <person name="Hosokawa S."/>
            <person name="Ichikawa Y."/>
            <person name="Idonuma A."/>
            <person name="Iijima M."/>
            <person name="Ikeda M."/>
            <person name="Ikeno M."/>
            <person name="Ito K."/>
            <person name="Ito S."/>
            <person name="Ito T."/>
            <person name="Ito Y."/>
            <person name="Ito Y."/>
            <person name="Iwabuchi A."/>
            <person name="Kamiya K."/>
            <person name="Karasawa W."/>
            <person name="Kurita K."/>
            <person name="Katagiri S."/>
            <person name="Kikuta A."/>
            <person name="Kobayashi H."/>
            <person name="Kobayashi N."/>
            <person name="Machita K."/>
            <person name="Maehara T."/>
            <person name="Masukawa M."/>
            <person name="Mizubayashi T."/>
            <person name="Mukai Y."/>
            <person name="Nagasaki H."/>
            <person name="Nagata Y."/>
            <person name="Naito S."/>
            <person name="Nakashima M."/>
            <person name="Nakama Y."/>
            <person name="Nakamichi Y."/>
            <person name="Nakamura M."/>
            <person name="Meguro A."/>
            <person name="Negishi M."/>
            <person name="Ohta I."/>
            <person name="Ohta T."/>
            <person name="Okamoto M."/>
            <person name="Ono N."/>
            <person name="Saji S."/>
            <person name="Sakaguchi M."/>
            <person name="Sakai K."/>
            <person name="Shibata M."/>
            <person name="Shimokawa T."/>
            <person name="Song J."/>
            <person name="Takazaki Y."/>
            <person name="Terasawa K."/>
            <person name="Tsugane M."/>
            <person name="Tsuji K."/>
            <person name="Ueda S."/>
            <person name="Waki K."/>
            <person name="Yamagata H."/>
            <person name="Yamamoto M."/>
            <person name="Yamamoto S."/>
            <person name="Yamane H."/>
            <person name="Yoshiki S."/>
            <person name="Yoshihara R."/>
            <person name="Yukawa K."/>
            <person name="Zhong H."/>
            <person name="Yano M."/>
            <person name="Yuan Q."/>
            <person name="Ouyang S."/>
            <person name="Liu J."/>
            <person name="Jones K.M."/>
            <person name="Gansberger K."/>
            <person name="Moffat K."/>
            <person name="Hill J."/>
            <person name="Bera J."/>
            <person name="Fadrosh D."/>
            <person name="Jin S."/>
            <person name="Johri S."/>
            <person name="Kim M."/>
            <person name="Overton L."/>
            <person name="Reardon M."/>
            <person name="Tsitrin T."/>
            <person name="Vuong H."/>
            <person name="Weaver B."/>
            <person name="Ciecko A."/>
            <person name="Tallon L."/>
            <person name="Jackson J."/>
            <person name="Pai G."/>
            <person name="Aken S.V."/>
            <person name="Utterback T."/>
            <person name="Reidmuller S."/>
            <person name="Feldblyum T."/>
            <person name="Hsiao J."/>
            <person name="Zismann V."/>
            <person name="Iobst S."/>
            <person name="de Vazeille A.R."/>
            <person name="Buell C.R."/>
            <person name="Ying K."/>
            <person name="Li Y."/>
            <person name="Lu T."/>
            <person name="Huang Y."/>
            <person name="Zhao Q."/>
            <person name="Feng Q."/>
            <person name="Zhang L."/>
            <person name="Zhu J."/>
            <person name="Weng Q."/>
            <person name="Mu J."/>
            <person name="Lu Y."/>
            <person name="Fan D."/>
            <person name="Liu Y."/>
            <person name="Guan J."/>
            <person name="Zhang Y."/>
            <person name="Yu S."/>
            <person name="Liu X."/>
            <person name="Zhang Y."/>
            <person name="Hong G."/>
            <person name="Han B."/>
            <person name="Choisne N."/>
            <person name="Demange N."/>
            <person name="Orjeda G."/>
            <person name="Samain S."/>
            <person name="Cattolico L."/>
            <person name="Pelletier E."/>
            <person name="Couloux A."/>
            <person name="Segurens B."/>
            <person name="Wincker P."/>
            <person name="D'Hont A."/>
            <person name="Scarpelli C."/>
            <person name="Weissenbach J."/>
            <person name="Salanoubat M."/>
            <person name="Quetier F."/>
            <person name="Yu Y."/>
            <person name="Kim H.R."/>
            <person name="Rambo T."/>
            <person name="Currie J."/>
            <person name="Collura K."/>
            <person name="Luo M."/>
            <person name="Yang T."/>
            <person name="Ammiraju J.S.S."/>
            <person name="Engler F."/>
            <person name="Soderlund C."/>
            <person name="Wing R.A."/>
            <person name="Palmer L.E."/>
            <person name="de la Bastide M."/>
            <person name="Spiegel L."/>
            <person name="Nascimento L."/>
            <person name="Zutavern T."/>
            <person name="O'Shaughnessy A."/>
            <person name="Dike S."/>
            <person name="Dedhia N."/>
            <person name="Preston R."/>
            <person name="Balija V."/>
            <person name="McCombie W.R."/>
            <person name="Chow T."/>
            <person name="Chen H."/>
            <person name="Chung M."/>
            <person name="Chen C."/>
            <person name="Shaw J."/>
            <person name="Wu H."/>
            <person name="Hsiao K."/>
            <person name="Chao Y."/>
            <person name="Chu M."/>
            <person name="Cheng C."/>
            <person name="Hour A."/>
            <person name="Lee P."/>
            <person name="Lin S."/>
            <person name="Lin Y."/>
            <person name="Liou J."/>
            <person name="Liu S."/>
            <person name="Hsing Y."/>
            <person name="Raghuvanshi S."/>
            <person name="Mohanty A."/>
            <person name="Bharti A.K."/>
            <person name="Gaur A."/>
            <person name="Gupta V."/>
            <person name="Kumar D."/>
            <person name="Ravi V."/>
            <person name="Vij S."/>
            <person name="Kapur A."/>
            <person name="Khurana P."/>
            <person name="Khurana P."/>
            <person name="Khurana J.P."/>
            <person name="Tyagi A.K."/>
            <person name="Gaikwad K."/>
            <person name="Singh A."/>
            <person name="Dalal V."/>
            <person name="Srivastava S."/>
            <person name="Dixit A."/>
            <person name="Pal A.K."/>
            <person name="Ghazi I.A."/>
            <person name="Yadav M."/>
            <person name="Pandit A."/>
            <person name="Bhargava A."/>
            <person name="Sureshbabu K."/>
            <person name="Batra K."/>
            <person name="Sharma T.R."/>
            <person name="Mohapatra T."/>
            <person name="Singh N.K."/>
            <person name="Messing J."/>
            <person name="Nelson A.B."/>
            <person name="Fuks G."/>
            <person name="Kavchok S."/>
            <person name="Keizer G."/>
            <person name="Linton E."/>
            <person name="Llaca V."/>
            <person name="Song R."/>
            <person name="Tanyolac B."/>
            <person name="Young S."/>
            <person name="Ho-Il K."/>
            <person name="Hahn J.H."/>
            <person name="Sangsakoo G."/>
            <person name="Vanavichit A."/>
            <person name="de Mattos Luiz.A.T."/>
            <person name="Zimmer P.D."/>
            <person name="Malone G."/>
            <person name="Dellagostin O."/>
            <person name="de Oliveira A.C."/>
            <person name="Bevan M."/>
            <person name="Bancroft I."/>
            <person name="Minx P."/>
            <person name="Cordum H."/>
            <person name="Wilson R."/>
            <person name="Cheng Z."/>
            <person name="Jin W."/>
            <person name="Jiang J."/>
            <person name="Leong S.A."/>
            <person name="Iwama H."/>
            <person name="Gojobori T."/>
            <person name="Itoh T."/>
            <person name="Niimura Y."/>
            <person name="Fujii Y."/>
            <person name="Habara T."/>
            <person name="Sakai H."/>
            <person name="Sato Y."/>
            <person name="Wilson G."/>
            <person name="Kumar K."/>
            <person name="McCouch S."/>
            <person name="Juretic N."/>
            <person name="Hoen D."/>
            <person name="Wright S."/>
            <person name="Bruskiewich R."/>
            <person name="Bureau T."/>
            <person name="Miyao A."/>
            <person name="Hirochika H."/>
            <person name="Nishikawa T."/>
            <person name="Kadowaki K."/>
            <person name="Sugiura M."/>
            <person name="Burr B."/>
            <person name="Sasaki T."/>
        </authorList>
    </citation>
    <scope>NUCLEOTIDE SEQUENCE [LARGE SCALE GENOMIC DNA]</scope>
    <source>
        <strain evidence="2">cv. Nipponbare</strain>
    </source>
</reference>
<sequence>MPRELELSCPSHKELDSAAACGLFHPIELQEIMPRELELSYPSHKELDSAANTSPMKFELRCRLSSNLAVKLEQWSTRP</sequence>
<name>A0A0P0WM42_ORYSJ</name>